<keyword evidence="1" id="KW-0472">Membrane</keyword>
<accession>A0A382YLG0</accession>
<name>A0A382YLG0_9ZZZZ</name>
<protein>
    <submittedName>
        <fullName evidence="2">Uncharacterized protein</fullName>
    </submittedName>
</protein>
<keyword evidence="1" id="KW-0812">Transmembrane</keyword>
<organism evidence="2">
    <name type="scientific">marine metagenome</name>
    <dbReference type="NCBI Taxonomy" id="408172"/>
    <lineage>
        <taxon>unclassified sequences</taxon>
        <taxon>metagenomes</taxon>
        <taxon>ecological metagenomes</taxon>
    </lineage>
</organism>
<dbReference type="EMBL" id="UINC01176611">
    <property type="protein sequence ID" value="SVD83819.1"/>
    <property type="molecule type" value="Genomic_DNA"/>
</dbReference>
<reference evidence="2" key="1">
    <citation type="submission" date="2018-05" db="EMBL/GenBank/DDBJ databases">
        <authorList>
            <person name="Lanie J.A."/>
            <person name="Ng W.-L."/>
            <person name="Kazmierczak K.M."/>
            <person name="Andrzejewski T.M."/>
            <person name="Davidsen T.M."/>
            <person name="Wayne K.J."/>
            <person name="Tettelin H."/>
            <person name="Glass J.I."/>
            <person name="Rusch D."/>
            <person name="Podicherti R."/>
            <person name="Tsui H.-C.T."/>
            <person name="Winkler M.E."/>
        </authorList>
    </citation>
    <scope>NUCLEOTIDE SEQUENCE</scope>
</reference>
<keyword evidence="1" id="KW-1133">Transmembrane helix</keyword>
<gene>
    <name evidence="2" type="ORF">METZ01_LOCUS436673</name>
</gene>
<evidence type="ECO:0000256" key="1">
    <source>
        <dbReference type="SAM" id="Phobius"/>
    </source>
</evidence>
<proteinExistence type="predicted"/>
<dbReference type="PROSITE" id="PS51257">
    <property type="entry name" value="PROKAR_LIPOPROTEIN"/>
    <property type="match status" value="1"/>
</dbReference>
<sequence length="74" mass="8378">MTVILKLLCSLTLLPFIFACYRVLQWGFWESAAYGFLGIVAFCAVWFFCGSLRFPASSFDAAMLIRPDDGKQQQ</sequence>
<dbReference type="AlphaFoldDB" id="A0A382YLG0"/>
<evidence type="ECO:0000313" key="2">
    <source>
        <dbReference type="EMBL" id="SVD83819.1"/>
    </source>
</evidence>
<feature type="transmembrane region" description="Helical" evidence="1">
    <location>
        <begin position="32"/>
        <end position="54"/>
    </location>
</feature>